<organism evidence="2 3">
    <name type="scientific">Gossypium klotzschianum</name>
    <dbReference type="NCBI Taxonomy" id="34286"/>
    <lineage>
        <taxon>Eukaryota</taxon>
        <taxon>Viridiplantae</taxon>
        <taxon>Streptophyta</taxon>
        <taxon>Embryophyta</taxon>
        <taxon>Tracheophyta</taxon>
        <taxon>Spermatophyta</taxon>
        <taxon>Magnoliopsida</taxon>
        <taxon>eudicotyledons</taxon>
        <taxon>Gunneridae</taxon>
        <taxon>Pentapetalae</taxon>
        <taxon>rosids</taxon>
        <taxon>malvids</taxon>
        <taxon>Malvales</taxon>
        <taxon>Malvaceae</taxon>
        <taxon>Malvoideae</taxon>
        <taxon>Gossypium</taxon>
    </lineage>
</organism>
<dbReference type="Proteomes" id="UP000593573">
    <property type="component" value="Unassembled WGS sequence"/>
</dbReference>
<dbReference type="AlphaFoldDB" id="A0A7J8VRC9"/>
<evidence type="ECO:0008006" key="4">
    <source>
        <dbReference type="Google" id="ProtNLM"/>
    </source>
</evidence>
<dbReference type="InterPro" id="IPR036691">
    <property type="entry name" value="Endo/exonu/phosph_ase_sf"/>
</dbReference>
<name>A0A7J8VRC9_9ROSI</name>
<proteinExistence type="predicted"/>
<protein>
    <recommendedName>
        <fullName evidence="4">Endonuclease/exonuclease/phosphatase domain-containing protein</fullName>
    </recommendedName>
</protein>
<dbReference type="OrthoDB" id="10500042at2759"/>
<reference evidence="2 3" key="1">
    <citation type="journal article" date="2019" name="Genome Biol. Evol.">
        <title>Insights into the evolution of the New World diploid cottons (Gossypium, subgenus Houzingenia) based on genome sequencing.</title>
        <authorList>
            <person name="Grover C.E."/>
            <person name="Arick M.A. 2nd"/>
            <person name="Thrash A."/>
            <person name="Conover J.L."/>
            <person name="Sanders W.S."/>
            <person name="Peterson D.G."/>
            <person name="Frelichowski J.E."/>
            <person name="Scheffler J.A."/>
            <person name="Scheffler B.E."/>
            <person name="Wendel J.F."/>
        </authorList>
    </citation>
    <scope>NUCLEOTIDE SEQUENCE [LARGE SCALE GENOMIC DNA]</scope>
    <source>
        <strain evidence="2">57</strain>
        <tissue evidence="2">Leaf</tissue>
    </source>
</reference>
<feature type="compositionally biased region" description="Basic and acidic residues" evidence="1">
    <location>
        <begin position="257"/>
        <end position="269"/>
    </location>
</feature>
<keyword evidence="3" id="KW-1185">Reference proteome</keyword>
<evidence type="ECO:0000313" key="2">
    <source>
        <dbReference type="EMBL" id="MBA0664994.1"/>
    </source>
</evidence>
<evidence type="ECO:0000313" key="3">
    <source>
        <dbReference type="Proteomes" id="UP000593573"/>
    </source>
</evidence>
<accession>A0A7J8VRC9</accession>
<comment type="caution">
    <text evidence="2">The sequence shown here is derived from an EMBL/GenBank/DDBJ whole genome shotgun (WGS) entry which is preliminary data.</text>
</comment>
<gene>
    <name evidence="2" type="ORF">Goklo_004921</name>
</gene>
<sequence length="269" mass="31394">MRHRVKECTCISVAEREKKDDEYPYSMALKAESNLIGKESLQFGFSTKRIMKQCFYTGANAVEMEDVLSKKPLEFDHQKEEQIRLKVTIEDLATTEASRPGAMKLLSWNVCRLGNPRAIRRLQHLLKKHYPQIVFFMETKLNCQRMERYYRYDFQNGIVYRLKELGGGIPKEERRMEDFCSTLKNCYLVHMGFTIWVSRKKILEASSRNISKPLFFLLEGVSSWEQKIKTKRKGLVDGLTKELEALNKQESGGQSHEVNRGKITAQHED</sequence>
<dbReference type="Gene3D" id="3.60.10.10">
    <property type="entry name" value="Endonuclease/exonuclease/phosphatase"/>
    <property type="match status" value="1"/>
</dbReference>
<dbReference type="SUPFAM" id="SSF56219">
    <property type="entry name" value="DNase I-like"/>
    <property type="match status" value="1"/>
</dbReference>
<feature type="region of interest" description="Disordered" evidence="1">
    <location>
        <begin position="246"/>
        <end position="269"/>
    </location>
</feature>
<evidence type="ECO:0000256" key="1">
    <source>
        <dbReference type="SAM" id="MobiDB-lite"/>
    </source>
</evidence>
<dbReference type="EMBL" id="JABFAB010000011">
    <property type="protein sequence ID" value="MBA0664994.1"/>
    <property type="molecule type" value="Genomic_DNA"/>
</dbReference>